<dbReference type="Proteomes" id="UP000198575">
    <property type="component" value="Unassembled WGS sequence"/>
</dbReference>
<proteinExistence type="predicted"/>
<reference evidence="2 3" key="1">
    <citation type="submission" date="2016-10" db="EMBL/GenBank/DDBJ databases">
        <authorList>
            <person name="de Groot N.N."/>
        </authorList>
    </citation>
    <scope>NUCLEOTIDE SEQUENCE [LARGE SCALE GENOMIC DNA]</scope>
    <source>
        <strain evidence="2 3">CGMCC 1.7659</strain>
    </source>
</reference>
<dbReference type="InterPro" id="IPR052179">
    <property type="entry name" value="DD-CPase-like"/>
</dbReference>
<sequence>MHVQSPLPPARCDTAQRLRVIEAAFALGIPRDYGRKHRQRVVREPRELLSIGDDIHGRHQWLAPRAARAWQRMRSAAASDGIVLQVVSAFRSASYQLVIIERKLERGLSMDEILRVSAAPGFSEHHSGRALDISTPDYAALEEEFDESPAFAWLQREARRFGYALSYPRGNRHGIAYEPWHWCWHRP</sequence>
<dbReference type="InterPro" id="IPR009045">
    <property type="entry name" value="Zn_M74/Hedgehog-like"/>
</dbReference>
<dbReference type="OrthoDB" id="9792074at2"/>
<dbReference type="PANTHER" id="PTHR34385">
    <property type="entry name" value="D-ALANYL-D-ALANINE CARBOXYPEPTIDASE"/>
    <property type="match status" value="1"/>
</dbReference>
<dbReference type="EMBL" id="FOVF01000010">
    <property type="protein sequence ID" value="SFN26040.1"/>
    <property type="molecule type" value="Genomic_DNA"/>
</dbReference>
<evidence type="ECO:0000259" key="1">
    <source>
        <dbReference type="Pfam" id="PF02557"/>
    </source>
</evidence>
<dbReference type="RefSeq" id="WP_092407252.1">
    <property type="nucleotide sequence ID" value="NZ_FOVF01000010.1"/>
</dbReference>
<organism evidence="2 3">
    <name type="scientific">Dokdonella immobilis</name>
    <dbReference type="NCBI Taxonomy" id="578942"/>
    <lineage>
        <taxon>Bacteria</taxon>
        <taxon>Pseudomonadati</taxon>
        <taxon>Pseudomonadota</taxon>
        <taxon>Gammaproteobacteria</taxon>
        <taxon>Lysobacterales</taxon>
        <taxon>Rhodanobacteraceae</taxon>
        <taxon>Dokdonella</taxon>
    </lineage>
</organism>
<dbReference type="GO" id="GO:0004180">
    <property type="term" value="F:carboxypeptidase activity"/>
    <property type="evidence" value="ECO:0007669"/>
    <property type="project" value="UniProtKB-KW"/>
</dbReference>
<protein>
    <submittedName>
        <fullName evidence="2">D-alanyl-D-alanine carboxypeptidase</fullName>
    </submittedName>
</protein>
<feature type="domain" description="D-alanyl-D-alanine carboxypeptidase-like core" evidence="1">
    <location>
        <begin position="60"/>
        <end position="185"/>
    </location>
</feature>
<keyword evidence="2" id="KW-0121">Carboxypeptidase</keyword>
<keyword evidence="2" id="KW-0378">Hydrolase</keyword>
<dbReference type="AlphaFoldDB" id="A0A1I4XLC3"/>
<dbReference type="CDD" id="cd14852">
    <property type="entry name" value="LD-carboxypeptidase"/>
    <property type="match status" value="1"/>
</dbReference>
<accession>A0A1I4XLC3</accession>
<dbReference type="SUPFAM" id="SSF55166">
    <property type="entry name" value="Hedgehog/DD-peptidase"/>
    <property type="match status" value="1"/>
</dbReference>
<dbReference type="InterPro" id="IPR058193">
    <property type="entry name" value="VanY/YodJ_core_dom"/>
</dbReference>
<keyword evidence="3" id="KW-1185">Reference proteome</keyword>
<dbReference type="STRING" id="578942.SAMN05216289_11069"/>
<dbReference type="PANTHER" id="PTHR34385:SF1">
    <property type="entry name" value="PEPTIDOGLYCAN L-ALANYL-D-GLUTAMATE ENDOPEPTIDASE CWLK"/>
    <property type="match status" value="1"/>
</dbReference>
<evidence type="ECO:0000313" key="2">
    <source>
        <dbReference type="EMBL" id="SFN26040.1"/>
    </source>
</evidence>
<evidence type="ECO:0000313" key="3">
    <source>
        <dbReference type="Proteomes" id="UP000198575"/>
    </source>
</evidence>
<name>A0A1I4XLC3_9GAMM</name>
<dbReference type="Gene3D" id="3.30.1380.10">
    <property type="match status" value="1"/>
</dbReference>
<dbReference type="Pfam" id="PF02557">
    <property type="entry name" value="VanY"/>
    <property type="match status" value="1"/>
</dbReference>
<keyword evidence="2" id="KW-0645">Protease</keyword>
<gene>
    <name evidence="2" type="ORF">SAMN05216289_11069</name>
</gene>
<dbReference type="InterPro" id="IPR003709">
    <property type="entry name" value="VanY-like_core_dom"/>
</dbReference>
<dbReference type="GO" id="GO:0006508">
    <property type="term" value="P:proteolysis"/>
    <property type="evidence" value="ECO:0007669"/>
    <property type="project" value="InterPro"/>
</dbReference>